<dbReference type="EMBL" id="JAIWYP010000010">
    <property type="protein sequence ID" value="KAH3749582.1"/>
    <property type="molecule type" value="Genomic_DNA"/>
</dbReference>
<comment type="caution">
    <text evidence="1">The sequence shown here is derived from an EMBL/GenBank/DDBJ whole genome shotgun (WGS) entry which is preliminary data.</text>
</comment>
<proteinExistence type="predicted"/>
<reference evidence="1" key="1">
    <citation type="journal article" date="2019" name="bioRxiv">
        <title>The Genome of the Zebra Mussel, Dreissena polymorpha: A Resource for Invasive Species Research.</title>
        <authorList>
            <person name="McCartney M.A."/>
            <person name="Auch B."/>
            <person name="Kono T."/>
            <person name="Mallez S."/>
            <person name="Zhang Y."/>
            <person name="Obille A."/>
            <person name="Becker A."/>
            <person name="Abrahante J.E."/>
            <person name="Garbe J."/>
            <person name="Badalamenti J.P."/>
            <person name="Herman A."/>
            <person name="Mangelson H."/>
            <person name="Liachko I."/>
            <person name="Sullivan S."/>
            <person name="Sone E.D."/>
            <person name="Koren S."/>
            <person name="Silverstein K.A.T."/>
            <person name="Beckman K.B."/>
            <person name="Gohl D.M."/>
        </authorList>
    </citation>
    <scope>NUCLEOTIDE SEQUENCE</scope>
    <source>
        <strain evidence="1">Duluth1</strain>
        <tissue evidence="1">Whole animal</tissue>
    </source>
</reference>
<protein>
    <submittedName>
        <fullName evidence="1">Uncharacterized protein</fullName>
    </submittedName>
</protein>
<accession>A0A9D4DH70</accession>
<dbReference type="Proteomes" id="UP000828390">
    <property type="component" value="Unassembled WGS sequence"/>
</dbReference>
<name>A0A9D4DH70_DREPO</name>
<reference evidence="1" key="2">
    <citation type="submission" date="2020-11" db="EMBL/GenBank/DDBJ databases">
        <authorList>
            <person name="McCartney M.A."/>
            <person name="Auch B."/>
            <person name="Kono T."/>
            <person name="Mallez S."/>
            <person name="Becker A."/>
            <person name="Gohl D.M."/>
            <person name="Silverstein K.A.T."/>
            <person name="Koren S."/>
            <person name="Bechman K.B."/>
            <person name="Herman A."/>
            <person name="Abrahante J.E."/>
            <person name="Garbe J."/>
        </authorList>
    </citation>
    <scope>NUCLEOTIDE SEQUENCE</scope>
    <source>
        <strain evidence="1">Duluth1</strain>
        <tissue evidence="1">Whole animal</tissue>
    </source>
</reference>
<dbReference type="AlphaFoldDB" id="A0A9D4DH70"/>
<sequence>MGYGGIRAYGYCGEGNTGVWDALTYGKHWRLGNTGLFGNTDVWEILVLRMGSDDNR</sequence>
<keyword evidence="2" id="KW-1185">Reference proteome</keyword>
<evidence type="ECO:0000313" key="1">
    <source>
        <dbReference type="EMBL" id="KAH3749582.1"/>
    </source>
</evidence>
<organism evidence="1 2">
    <name type="scientific">Dreissena polymorpha</name>
    <name type="common">Zebra mussel</name>
    <name type="synonym">Mytilus polymorpha</name>
    <dbReference type="NCBI Taxonomy" id="45954"/>
    <lineage>
        <taxon>Eukaryota</taxon>
        <taxon>Metazoa</taxon>
        <taxon>Spiralia</taxon>
        <taxon>Lophotrochozoa</taxon>
        <taxon>Mollusca</taxon>
        <taxon>Bivalvia</taxon>
        <taxon>Autobranchia</taxon>
        <taxon>Heteroconchia</taxon>
        <taxon>Euheterodonta</taxon>
        <taxon>Imparidentia</taxon>
        <taxon>Neoheterodontei</taxon>
        <taxon>Myida</taxon>
        <taxon>Dreissenoidea</taxon>
        <taxon>Dreissenidae</taxon>
        <taxon>Dreissena</taxon>
    </lineage>
</organism>
<evidence type="ECO:0000313" key="2">
    <source>
        <dbReference type="Proteomes" id="UP000828390"/>
    </source>
</evidence>
<gene>
    <name evidence="1" type="ORF">DPMN_184083</name>
</gene>